<dbReference type="AlphaFoldDB" id="V6LQG8"/>
<sequence>MDTQLLKENQILNEKLAYTLKQIKQQDADLQCHRQNTIQLQQKLTSDKKLSNQLQQEFQNTLDNTTQNYDLKINNLNQQIQIFTQKLKSETQFSLQIQQNSQLETKKINSVLQEIYLSLHETCELALPGMPGSNIQLDASSDPQLNEVLEKITSVTSQIKLSIKAFKEGNKLIREKLRNENKCYKVDIEVEKKKKTEILQTCEEYKQKMFQLENEVLRLKNENDSLLSQNNEYQLMNNELTIQKEQFYKDCYQNKIIIQQLQDEDKITQLKVSELESRTKNTENMIGRFKAENDQLKQENHLLEENLKVFIQVEPELELDREQLVKMATEIEDEGLEEYLAKQLLQIV</sequence>
<dbReference type="Proteomes" id="UP000018208">
    <property type="component" value="Unassembled WGS sequence"/>
</dbReference>
<gene>
    <name evidence="2" type="ORF">SS50377_13073</name>
    <name evidence="3" type="ORF">SS50377_27489</name>
</gene>
<organism evidence="2">
    <name type="scientific">Spironucleus salmonicida</name>
    <dbReference type="NCBI Taxonomy" id="348837"/>
    <lineage>
        <taxon>Eukaryota</taxon>
        <taxon>Metamonada</taxon>
        <taxon>Diplomonadida</taxon>
        <taxon>Hexamitidae</taxon>
        <taxon>Hexamitinae</taxon>
        <taxon>Spironucleus</taxon>
    </lineage>
</organism>
<dbReference type="EMBL" id="KI546057">
    <property type="protein sequence ID" value="EST46917.1"/>
    <property type="molecule type" value="Genomic_DNA"/>
</dbReference>
<evidence type="ECO:0000313" key="3">
    <source>
        <dbReference type="EMBL" id="KAH0571189.1"/>
    </source>
</evidence>
<proteinExistence type="predicted"/>
<keyword evidence="1" id="KW-0175">Coiled coil</keyword>
<accession>V6LQG8</accession>
<name>V6LQG8_9EUKA</name>
<keyword evidence="4" id="KW-1185">Reference proteome</keyword>
<evidence type="ECO:0000313" key="2">
    <source>
        <dbReference type="EMBL" id="EST46917.1"/>
    </source>
</evidence>
<feature type="coiled-coil region" evidence="1">
    <location>
        <begin position="174"/>
        <end position="313"/>
    </location>
</feature>
<dbReference type="VEuPathDB" id="GiardiaDB:SS50377_27489"/>
<dbReference type="EMBL" id="AUWU02000007">
    <property type="protein sequence ID" value="KAH0571189.1"/>
    <property type="molecule type" value="Genomic_DNA"/>
</dbReference>
<reference evidence="2 3" key="1">
    <citation type="journal article" date="2014" name="PLoS Genet.">
        <title>The Genome of Spironucleus salmonicida Highlights a Fish Pathogen Adapted to Fluctuating Environments.</title>
        <authorList>
            <person name="Xu F."/>
            <person name="Jerlstrom-Hultqvist J."/>
            <person name="Einarsson E."/>
            <person name="Astvaldsson A."/>
            <person name="Svard S.G."/>
            <person name="Andersson J.O."/>
        </authorList>
    </citation>
    <scope>NUCLEOTIDE SEQUENCE</scope>
    <source>
        <strain evidence="3">ATCC 50377</strain>
    </source>
</reference>
<evidence type="ECO:0000313" key="4">
    <source>
        <dbReference type="Proteomes" id="UP000018208"/>
    </source>
</evidence>
<reference evidence="3" key="2">
    <citation type="submission" date="2020-12" db="EMBL/GenBank/DDBJ databases">
        <title>New Spironucleus salmonicida genome in near-complete chromosomes.</title>
        <authorList>
            <person name="Xu F."/>
            <person name="Kurt Z."/>
            <person name="Jimenez-Gonzalez A."/>
            <person name="Astvaldsson A."/>
            <person name="Andersson J.O."/>
            <person name="Svard S.G."/>
        </authorList>
    </citation>
    <scope>NUCLEOTIDE SEQUENCE</scope>
    <source>
        <strain evidence="3">ATCC 50377</strain>
    </source>
</reference>
<evidence type="ECO:0000256" key="1">
    <source>
        <dbReference type="SAM" id="Coils"/>
    </source>
</evidence>
<protein>
    <submittedName>
        <fullName evidence="2">Uncharacterized protein</fullName>
    </submittedName>
</protein>